<evidence type="ECO:0000256" key="2">
    <source>
        <dbReference type="ARBA" id="ARBA00004604"/>
    </source>
</evidence>
<reference evidence="14" key="1">
    <citation type="submission" date="2020-03" db="EMBL/GenBank/DDBJ databases">
        <title>Site-based positive gene gene selection in Geosmithia morbida across the United States reveals a broad range of putative effectors and factors for local host and environmental adapation.</title>
        <authorList>
            <person name="Onufrak A."/>
            <person name="Murdoch R.W."/>
            <person name="Gazis R."/>
            <person name="Huff M."/>
            <person name="Staton M."/>
            <person name="Klingeman W."/>
            <person name="Hadziabdic D."/>
        </authorList>
    </citation>
    <scope>NUCLEOTIDE SEQUENCE</scope>
    <source>
        <strain evidence="14">1262</strain>
    </source>
</reference>
<evidence type="ECO:0000256" key="5">
    <source>
        <dbReference type="ARBA" id="ARBA00019824"/>
    </source>
</evidence>
<dbReference type="SUPFAM" id="SSF52540">
    <property type="entry name" value="P-loop containing nucleoside triphosphate hydrolases"/>
    <property type="match status" value="1"/>
</dbReference>
<evidence type="ECO:0000256" key="6">
    <source>
        <dbReference type="ARBA" id="ARBA00022552"/>
    </source>
</evidence>
<dbReference type="PANTHER" id="PTHR12755:SF3">
    <property type="entry name" value="POLYNUCLEOTIDE 5'-HYDROXYL-KINASE NOL9"/>
    <property type="match status" value="1"/>
</dbReference>
<dbReference type="Proteomes" id="UP000749293">
    <property type="component" value="Unassembled WGS sequence"/>
</dbReference>
<evidence type="ECO:0000256" key="8">
    <source>
        <dbReference type="ARBA" id="ARBA00022741"/>
    </source>
</evidence>
<feature type="domain" description="Clp1 P-loop" evidence="13">
    <location>
        <begin position="275"/>
        <end position="465"/>
    </location>
</feature>
<dbReference type="GO" id="GO:0051731">
    <property type="term" value="F:polynucleotide 5'-hydroxyl-kinase activity"/>
    <property type="evidence" value="ECO:0007669"/>
    <property type="project" value="InterPro"/>
</dbReference>
<evidence type="ECO:0000256" key="7">
    <source>
        <dbReference type="ARBA" id="ARBA00022679"/>
    </source>
</evidence>
<feature type="compositionally biased region" description="Polar residues" evidence="12">
    <location>
        <begin position="47"/>
        <end position="72"/>
    </location>
</feature>
<proteinExistence type="inferred from homology"/>
<evidence type="ECO:0000256" key="1">
    <source>
        <dbReference type="ARBA" id="ARBA00003798"/>
    </source>
</evidence>
<dbReference type="Gene3D" id="3.40.50.300">
    <property type="entry name" value="P-loop containing nucleotide triphosphate hydrolases"/>
    <property type="match status" value="1"/>
</dbReference>
<evidence type="ECO:0000313" key="14">
    <source>
        <dbReference type="EMBL" id="KAF4126054.1"/>
    </source>
</evidence>
<accession>A0A9P4Z265</accession>
<comment type="similarity">
    <text evidence="3">Belongs to the Clp1 family. NOL9/GRC3 subfamily.</text>
</comment>
<feature type="compositionally biased region" description="Low complexity" evidence="12">
    <location>
        <begin position="74"/>
        <end position="90"/>
    </location>
</feature>
<feature type="region of interest" description="Disordered" evidence="12">
    <location>
        <begin position="631"/>
        <end position="683"/>
    </location>
</feature>
<keyword evidence="9" id="KW-0418">Kinase</keyword>
<comment type="function">
    <text evidence="1">Polynucleotide 5'-kinase involved in rRNA processing.</text>
</comment>
<dbReference type="Pfam" id="PF16575">
    <property type="entry name" value="CLP1_P"/>
    <property type="match status" value="1"/>
</dbReference>
<sequence length="715" mass="76909">MSTNKRRKVDSTDTSQANVSAISAIAARRRLAGRGTVEPPEPPEAPRSSSVGSHNAFSILQGLSRQGNSPSQVAAAAANAFPRSSKAPRSSAKKAGELPLQLGDPSVADSAVNVQFSSFRPTKQNCRVRTDGITELRLGGSERFVVLGSFGVKVLEGEVTVAGALLRPDDDVHWVHAPLCHSLPVLRNRENTRLQLHSHTDSLALRQLGRLSPLFRKMWNEAGRGGTFQMLCSSGDAPKKCFVQELVSPPAWNKKLSSLTSDAAATKAFSVLVCGPKSSGKSTFSKILVNRLVTGRASASGVAVLDLDPGQPEYYPPGTLSLVHVTKPNLSPPFTHTLPRPSFYRLVRCHALASVSPASDTDCYLAFALDLFAEYRRTLADEQVPLVINTPGWVLGAGLEILDEVISSMAPSEVIYMSEEGPSETVEALQAVTTSTLATLPSQPSEFTARTGAHLRAMHTMSYFHSKPSGTWDATLITAMPPWQVPYEGSRAGIRGILFYDAQPDLAMAAHSINGMVLALVEVEDAKAYRNLLLEPGRPTPVPQVASSPEGIPLLRSPGYAVLDPKHSRAVGLVLIRGIDKARRELHLVTPISLEQVRGIHGRGRDLVLVHGKFDVPKWSYTEDLHYRSDGGGVSASASASAATTSTTTGEKTADGVEEQIEDTSEDDSDMEPENAREANDVAAASWVEVLTGNEKRPVGSKVWRVRRDLGRHAE</sequence>
<keyword evidence="6" id="KW-0698">rRNA processing</keyword>
<comment type="caution">
    <text evidence="14">The sequence shown here is derived from an EMBL/GenBank/DDBJ whole genome shotgun (WGS) entry which is preliminary data.</text>
</comment>
<organism evidence="14 15">
    <name type="scientific">Geosmithia morbida</name>
    <dbReference type="NCBI Taxonomy" id="1094350"/>
    <lineage>
        <taxon>Eukaryota</taxon>
        <taxon>Fungi</taxon>
        <taxon>Dikarya</taxon>
        <taxon>Ascomycota</taxon>
        <taxon>Pezizomycotina</taxon>
        <taxon>Sordariomycetes</taxon>
        <taxon>Hypocreomycetidae</taxon>
        <taxon>Hypocreales</taxon>
        <taxon>Bionectriaceae</taxon>
        <taxon>Geosmithia</taxon>
    </lineage>
</organism>
<comment type="subcellular location">
    <subcellularLocation>
        <location evidence="2">Nucleus</location>
        <location evidence="2">Nucleolus</location>
    </subcellularLocation>
</comment>
<gene>
    <name evidence="14" type="ORF">GMORB2_1300</name>
</gene>
<dbReference type="InterPro" id="IPR045116">
    <property type="entry name" value="Clp1/Grc3"/>
</dbReference>
<evidence type="ECO:0000256" key="11">
    <source>
        <dbReference type="ARBA" id="ARBA00023242"/>
    </source>
</evidence>
<feature type="compositionally biased region" description="Low complexity" evidence="12">
    <location>
        <begin position="635"/>
        <end position="649"/>
    </location>
</feature>
<dbReference type="FunFam" id="3.40.50.300:FF:001156">
    <property type="entry name" value="Polynucleotide 5-hydroxyl-kinase grc3"/>
    <property type="match status" value="1"/>
</dbReference>
<dbReference type="GO" id="GO:0005524">
    <property type="term" value="F:ATP binding"/>
    <property type="evidence" value="ECO:0007669"/>
    <property type="project" value="UniProtKB-KW"/>
</dbReference>
<protein>
    <recommendedName>
        <fullName evidence="5">Polynucleotide 5'-hydroxyl-kinase GRC3</fullName>
    </recommendedName>
    <alternativeName>
        <fullName evidence="4">Polynucleotide 5'-hydroxyl-kinase grc3</fullName>
    </alternativeName>
</protein>
<dbReference type="RefSeq" id="XP_035324706.1">
    <property type="nucleotide sequence ID" value="XM_035463282.1"/>
</dbReference>
<dbReference type="GO" id="GO:0000448">
    <property type="term" value="P:cleavage in ITS2 between 5.8S rRNA and LSU-rRNA of tricistronic rRNA transcript (SSU-rRNA, 5.8S rRNA, LSU-rRNA)"/>
    <property type="evidence" value="ECO:0007669"/>
    <property type="project" value="TreeGrafter"/>
</dbReference>
<dbReference type="InterPro" id="IPR027417">
    <property type="entry name" value="P-loop_NTPase"/>
</dbReference>
<evidence type="ECO:0000313" key="15">
    <source>
        <dbReference type="Proteomes" id="UP000749293"/>
    </source>
</evidence>
<evidence type="ECO:0000256" key="3">
    <source>
        <dbReference type="ARBA" id="ARBA00011003"/>
    </source>
</evidence>
<evidence type="ECO:0000256" key="12">
    <source>
        <dbReference type="SAM" id="MobiDB-lite"/>
    </source>
</evidence>
<evidence type="ECO:0000256" key="4">
    <source>
        <dbReference type="ARBA" id="ARBA00018706"/>
    </source>
</evidence>
<dbReference type="InterPro" id="IPR032319">
    <property type="entry name" value="CLP1_P"/>
</dbReference>
<keyword evidence="11" id="KW-0539">Nucleus</keyword>
<dbReference type="OrthoDB" id="4054781at2759"/>
<evidence type="ECO:0000256" key="10">
    <source>
        <dbReference type="ARBA" id="ARBA00022840"/>
    </source>
</evidence>
<evidence type="ECO:0000256" key="9">
    <source>
        <dbReference type="ARBA" id="ARBA00022777"/>
    </source>
</evidence>
<keyword evidence="8" id="KW-0547">Nucleotide-binding</keyword>
<dbReference type="GO" id="GO:0005730">
    <property type="term" value="C:nucleolus"/>
    <property type="evidence" value="ECO:0007669"/>
    <property type="project" value="UniProtKB-SubCell"/>
</dbReference>
<keyword evidence="10" id="KW-0067">ATP-binding</keyword>
<feature type="region of interest" description="Disordered" evidence="12">
    <location>
        <begin position="1"/>
        <end position="104"/>
    </location>
</feature>
<keyword evidence="7" id="KW-0808">Transferase</keyword>
<evidence type="ECO:0000259" key="13">
    <source>
        <dbReference type="Pfam" id="PF16575"/>
    </source>
</evidence>
<feature type="compositionally biased region" description="Acidic residues" evidence="12">
    <location>
        <begin position="656"/>
        <end position="673"/>
    </location>
</feature>
<keyword evidence="15" id="KW-1185">Reference proteome</keyword>
<dbReference type="EMBL" id="JAANYQ010000002">
    <property type="protein sequence ID" value="KAF4126054.1"/>
    <property type="molecule type" value="Genomic_DNA"/>
</dbReference>
<dbReference type="AlphaFoldDB" id="A0A9P4Z265"/>
<dbReference type="GeneID" id="55967530"/>
<dbReference type="PANTHER" id="PTHR12755">
    <property type="entry name" value="CLEAVAGE/POLYADENYLATION FACTOR IA SUBUNIT CLP1P"/>
    <property type="match status" value="1"/>
</dbReference>
<name>A0A9P4Z265_9HYPO</name>